<dbReference type="Pfam" id="PF01734">
    <property type="entry name" value="Patatin"/>
    <property type="match status" value="1"/>
</dbReference>
<keyword evidence="7" id="KW-1185">Reference proteome</keyword>
<accession>A0A2W2B4L6</accession>
<evidence type="ECO:0000256" key="2">
    <source>
        <dbReference type="ARBA" id="ARBA00022963"/>
    </source>
</evidence>
<evidence type="ECO:0000256" key="3">
    <source>
        <dbReference type="ARBA" id="ARBA00023098"/>
    </source>
</evidence>
<evidence type="ECO:0000313" key="6">
    <source>
        <dbReference type="EMBL" id="PZF71087.1"/>
    </source>
</evidence>
<reference evidence="6 7" key="1">
    <citation type="submission" date="2018-06" db="EMBL/GenBank/DDBJ databases">
        <title>Mucibacter soli gen. nov., sp. nov., a new member of the family Chitinophagaceae producing mucin.</title>
        <authorList>
            <person name="Kim M.-K."/>
            <person name="Park S."/>
            <person name="Kim T.-S."/>
            <person name="Joung Y."/>
            <person name="Han J.-H."/>
            <person name="Kim S.B."/>
        </authorList>
    </citation>
    <scope>NUCLEOTIDE SEQUENCE [LARGE SCALE GENOMIC DNA]</scope>
    <source>
        <strain evidence="6 7">R1-15</strain>
    </source>
</reference>
<protein>
    <submittedName>
        <fullName evidence="6">Patatin</fullName>
    </submittedName>
</protein>
<comment type="caution">
    <text evidence="4">Lacks conserved residue(s) required for the propagation of feature annotation.</text>
</comment>
<dbReference type="CDD" id="cd07205">
    <property type="entry name" value="Pat_PNPLA6_PNPLA7_NTE1_like"/>
    <property type="match status" value="1"/>
</dbReference>
<feature type="domain" description="PNPLA" evidence="5">
    <location>
        <begin position="5"/>
        <end position="163"/>
    </location>
</feature>
<feature type="short sequence motif" description="GXGXXG" evidence="4">
    <location>
        <begin position="9"/>
        <end position="14"/>
    </location>
</feature>
<feature type="active site" description="Nucleophile" evidence="4">
    <location>
        <position position="38"/>
    </location>
</feature>
<dbReference type="PANTHER" id="PTHR14226">
    <property type="entry name" value="NEUROPATHY TARGET ESTERASE/SWISS CHEESE D.MELANOGASTER"/>
    <property type="match status" value="1"/>
</dbReference>
<feature type="short sequence motif" description="DGA/G" evidence="4">
    <location>
        <begin position="150"/>
        <end position="152"/>
    </location>
</feature>
<dbReference type="Gene3D" id="3.40.1090.10">
    <property type="entry name" value="Cytosolic phospholipase A2 catalytic domain"/>
    <property type="match status" value="1"/>
</dbReference>
<keyword evidence="1 4" id="KW-0378">Hydrolase</keyword>
<evidence type="ECO:0000259" key="5">
    <source>
        <dbReference type="PROSITE" id="PS51635"/>
    </source>
</evidence>
<dbReference type="SUPFAM" id="SSF52151">
    <property type="entry name" value="FabD/lysophospholipase-like"/>
    <property type="match status" value="1"/>
</dbReference>
<dbReference type="GO" id="GO:0016042">
    <property type="term" value="P:lipid catabolic process"/>
    <property type="evidence" value="ECO:0007669"/>
    <property type="project" value="UniProtKB-UniRule"/>
</dbReference>
<evidence type="ECO:0000313" key="7">
    <source>
        <dbReference type="Proteomes" id="UP000248745"/>
    </source>
</evidence>
<dbReference type="InterPro" id="IPR050301">
    <property type="entry name" value="NTE"/>
</dbReference>
<dbReference type="PANTHER" id="PTHR14226:SF29">
    <property type="entry name" value="NEUROPATHY TARGET ESTERASE SWS"/>
    <property type="match status" value="1"/>
</dbReference>
<organism evidence="6 7">
    <name type="scientific">Taibaiella soli</name>
    <dbReference type="NCBI Taxonomy" id="1649169"/>
    <lineage>
        <taxon>Bacteria</taxon>
        <taxon>Pseudomonadati</taxon>
        <taxon>Bacteroidota</taxon>
        <taxon>Chitinophagia</taxon>
        <taxon>Chitinophagales</taxon>
        <taxon>Chitinophagaceae</taxon>
        <taxon>Taibaiella</taxon>
    </lineage>
</organism>
<proteinExistence type="predicted"/>
<sequence length="259" mass="29161">MKRPFVLSGGGNRGFAHLGVLKAFAEKDIFPEAIAATSAGSIIGALICDGYMPEEILELAVHNKLYSMFDWAFPLKSLMSLRPLQEFLTRYLRHKKFEDLPIPLFITATNMNTGHQAIFDKGEIIPAVIAACSIPLVFPAKIIDGIAYADGGICSNLPLEPLLLHQYEDIIGIYVNPLPDYNEKAHFSELFDRLMHLMIRENVVRNIGHCSIFIEPPLLSHYGIFDEKKKRMIFEEGYKYAQERLETLDDDGPVDTFIG</sequence>
<dbReference type="OrthoDB" id="9770965at2"/>
<dbReference type="EMBL" id="QKTW01000027">
    <property type="protein sequence ID" value="PZF71087.1"/>
    <property type="molecule type" value="Genomic_DNA"/>
</dbReference>
<feature type="active site" description="Proton acceptor" evidence="4">
    <location>
        <position position="150"/>
    </location>
</feature>
<dbReference type="PROSITE" id="PS51635">
    <property type="entry name" value="PNPLA"/>
    <property type="match status" value="1"/>
</dbReference>
<evidence type="ECO:0000256" key="1">
    <source>
        <dbReference type="ARBA" id="ARBA00022801"/>
    </source>
</evidence>
<dbReference type="InterPro" id="IPR002641">
    <property type="entry name" value="PNPLA_dom"/>
</dbReference>
<evidence type="ECO:0000256" key="4">
    <source>
        <dbReference type="PROSITE-ProRule" id="PRU01161"/>
    </source>
</evidence>
<dbReference type="AlphaFoldDB" id="A0A2W2B4L6"/>
<keyword evidence="2 4" id="KW-0442">Lipid degradation</keyword>
<keyword evidence="3 4" id="KW-0443">Lipid metabolism</keyword>
<dbReference type="Proteomes" id="UP000248745">
    <property type="component" value="Unassembled WGS sequence"/>
</dbReference>
<dbReference type="InterPro" id="IPR016035">
    <property type="entry name" value="Acyl_Trfase/lysoPLipase"/>
</dbReference>
<dbReference type="GO" id="GO:0016787">
    <property type="term" value="F:hydrolase activity"/>
    <property type="evidence" value="ECO:0007669"/>
    <property type="project" value="UniProtKB-UniRule"/>
</dbReference>
<comment type="caution">
    <text evidence="6">The sequence shown here is derived from an EMBL/GenBank/DDBJ whole genome shotgun (WGS) entry which is preliminary data.</text>
</comment>
<name>A0A2W2B4L6_9BACT</name>
<dbReference type="RefSeq" id="WP_111000822.1">
    <property type="nucleotide sequence ID" value="NZ_QKTW01000027.1"/>
</dbReference>
<gene>
    <name evidence="6" type="ORF">DN068_20530</name>
</gene>